<dbReference type="STRING" id="999894.TDIS_1918"/>
<dbReference type="AlphaFoldDB" id="A0A179D1S3"/>
<protein>
    <recommendedName>
        <fullName evidence="3">DUF4416 domain-containing protein</fullName>
    </recommendedName>
</protein>
<evidence type="ECO:0000313" key="1">
    <source>
        <dbReference type="EMBL" id="OAQ20007.1"/>
    </source>
</evidence>
<dbReference type="Pfam" id="PF14385">
    <property type="entry name" value="DUF4416"/>
    <property type="match status" value="1"/>
</dbReference>
<dbReference type="OrthoDB" id="9788989at2"/>
<accession>A0A179D1S3</accession>
<proteinExistence type="predicted"/>
<gene>
    <name evidence="1" type="ORF">TDIS_1918</name>
</gene>
<sequence length="173" mass="20246">MSRPTEPIPALFFVSAFGRKKEIILSAVEKLAKFLGPVQWTSPWLAFDFTDYYTPEFGKPLVRAFFFFGLRPQEDLIEVKHWAYEVERSFMENERRLVNLDPGYLLLSRLVLSTFKDFAHRIYLGRGVFAEVTLIFRGGSFKPLPWTYPDYAAPETIALFNKAREDYKKLLRC</sequence>
<organism evidence="1 2">
    <name type="scientific">Thermosulfurimonas dismutans</name>
    <dbReference type="NCBI Taxonomy" id="999894"/>
    <lineage>
        <taxon>Bacteria</taxon>
        <taxon>Pseudomonadati</taxon>
        <taxon>Thermodesulfobacteriota</taxon>
        <taxon>Thermodesulfobacteria</taxon>
        <taxon>Thermodesulfobacteriales</taxon>
        <taxon>Thermodesulfobacteriaceae</taxon>
        <taxon>Thermosulfurimonas</taxon>
    </lineage>
</organism>
<keyword evidence="2" id="KW-1185">Reference proteome</keyword>
<reference evidence="1 2" key="1">
    <citation type="submission" date="2016-04" db="EMBL/GenBank/DDBJ databases">
        <title>Genome analysis of Thermosulfurimonas dismutans, the first thermophilic sulfur-disproportionating bacterium of the phylum Thermodesulfobacteria.</title>
        <authorList>
            <person name="Mardanov A.V."/>
            <person name="Beletsky A.V."/>
            <person name="Kadnikov V.V."/>
            <person name="Slobodkin A.I."/>
            <person name="Ravin N.V."/>
        </authorList>
    </citation>
    <scope>NUCLEOTIDE SEQUENCE [LARGE SCALE GENOMIC DNA]</scope>
    <source>
        <strain evidence="1 2">S95</strain>
    </source>
</reference>
<evidence type="ECO:0000313" key="2">
    <source>
        <dbReference type="Proteomes" id="UP000078390"/>
    </source>
</evidence>
<dbReference type="InterPro" id="IPR025529">
    <property type="entry name" value="DUF4416"/>
</dbReference>
<name>A0A179D1S3_9BACT</name>
<evidence type="ECO:0008006" key="3">
    <source>
        <dbReference type="Google" id="ProtNLM"/>
    </source>
</evidence>
<comment type="caution">
    <text evidence="1">The sequence shown here is derived from an EMBL/GenBank/DDBJ whole genome shotgun (WGS) entry which is preliminary data.</text>
</comment>
<dbReference type="Proteomes" id="UP000078390">
    <property type="component" value="Unassembled WGS sequence"/>
</dbReference>
<dbReference type="RefSeq" id="WP_068671658.1">
    <property type="nucleotide sequence ID" value="NZ_LWLG01000018.1"/>
</dbReference>
<dbReference type="EMBL" id="LWLG01000018">
    <property type="protein sequence ID" value="OAQ20007.1"/>
    <property type="molecule type" value="Genomic_DNA"/>
</dbReference>